<gene>
    <name evidence="1" type="ORF">LC586_40435</name>
</gene>
<comment type="caution">
    <text evidence="1">The sequence shown here is derived from an EMBL/GenBank/DDBJ whole genome shotgun (WGS) entry which is preliminary data.</text>
</comment>
<protein>
    <submittedName>
        <fullName evidence="1">Uncharacterized protein</fullName>
    </submittedName>
</protein>
<dbReference type="EMBL" id="JAIVFQ010000235">
    <property type="protein sequence ID" value="MCC5605201.1"/>
    <property type="molecule type" value="Genomic_DNA"/>
</dbReference>
<keyword evidence="2" id="KW-1185">Reference proteome</keyword>
<sequence>MKEVVQEGWCDNPTGLFINGSRSGAKGKNVVTTQVSAWFEWVRKQRIAIAITKHLINYG</sequence>
<organism evidence="1 2">
    <name type="scientific">Nostoc favosum CHAB5714</name>
    <dbReference type="NCBI Taxonomy" id="2780399"/>
    <lineage>
        <taxon>Bacteria</taxon>
        <taxon>Bacillati</taxon>
        <taxon>Cyanobacteriota</taxon>
        <taxon>Cyanophyceae</taxon>
        <taxon>Nostocales</taxon>
        <taxon>Nostocaceae</taxon>
        <taxon>Nostoc</taxon>
        <taxon>Nostoc favosum</taxon>
    </lineage>
</organism>
<evidence type="ECO:0000313" key="1">
    <source>
        <dbReference type="EMBL" id="MCC5605201.1"/>
    </source>
</evidence>
<dbReference type="RefSeq" id="WP_229491346.1">
    <property type="nucleotide sequence ID" value="NZ_JAIVFQ010000235.1"/>
</dbReference>
<dbReference type="Proteomes" id="UP001199525">
    <property type="component" value="Unassembled WGS sequence"/>
</dbReference>
<accession>A0ABS8IMI1</accession>
<evidence type="ECO:0000313" key="2">
    <source>
        <dbReference type="Proteomes" id="UP001199525"/>
    </source>
</evidence>
<reference evidence="1 2" key="1">
    <citation type="journal article" date="2021" name="Microorganisms">
        <title>Genome Evolution of Filamentous Cyanobacterium Nostoc Species: From Facultative Symbiosis to Free Living.</title>
        <authorList>
            <person name="Huo D."/>
            <person name="Li H."/>
            <person name="Cai F."/>
            <person name="Guo X."/>
            <person name="Qiao Z."/>
            <person name="Wang W."/>
            <person name="Yu G."/>
            <person name="Li R."/>
        </authorList>
    </citation>
    <scope>NUCLEOTIDE SEQUENCE [LARGE SCALE GENOMIC DNA]</scope>
    <source>
        <strain evidence="1 2">CHAB 5714</strain>
    </source>
</reference>
<name>A0ABS8IMI1_9NOSO</name>
<proteinExistence type="predicted"/>